<keyword evidence="1" id="KW-0812">Transmembrane</keyword>
<keyword evidence="1" id="KW-1133">Transmembrane helix</keyword>
<keyword evidence="1" id="KW-0472">Membrane</keyword>
<comment type="caution">
    <text evidence="2">The sequence shown here is derived from an EMBL/GenBank/DDBJ whole genome shotgun (WGS) entry which is preliminary data.</text>
</comment>
<sequence length="722" mass="82180">MTHKKKVLTKTSLIWISGILAFLIGSGLWAWNRFGPSSHKTYVQVTEGFPTARTLDSASNACDLEIRRYRQIGREMQFELAANAGGLSPYDVKITQNGQTQTFQAVPHRYGTWLTIPGVKITGGEAQIQISSLGQQGCQTTAAFNFDAALGNEVADAKEWIRQGSKDNWLDVRPVRRDGKLYLRDFANYNDSRTKVVMIDGIVVNGLENGIEVKPGYLYSVIARWIDAPYNDWWNPAKNRTVRQQNIWIAGKSETASGNALTRINIPDWFAPSRGINVDFDTKFPEFEPVKGKLVMQYRLNNYVPADNYYKRGITHMANTDREYPAEKMHYTATPNYFGDKDEKWFASLSKEQVEALAGVPGFGVYAYDYEFWNQHYPKEVIQRLIWFSRVVKKNHPNMHLMDYWGGGAYTNPHINTVGGADPKKFMGEYADPKSNNPNFDPLPNGDSFRDVFNTTPIDVYPKPMFAIDNAGNSPNNFVLLSAIHSLRINKLLPYQKNNKFIFYGWNRYMPLYKDPIVPWNYQLTDPKGELIMNQLEMMPASQALSFSLFSLILFDGYYLWHDGAPSARNPNAYKLSKDMWGWGYEWYPADGKTPENEVGRNTSGGTAATYWDFPTEYYALGNWMAKQVEDVLTGGQNQDLPFQLNGQWVQPKKEQVLLAIDGKQPFVTSIVKGNQIVVLAVDSFQQPSAQRKMKVRLPDGVETEIEVYGNWPSLYRGTLKK</sequence>
<dbReference type="RefSeq" id="WP_019940493.1">
    <property type="nucleotide sequence ID" value="NZ_BMLI01000002.1"/>
</dbReference>
<gene>
    <name evidence="2" type="ORF">GCM10010967_38920</name>
</gene>
<organism evidence="2 3">
    <name type="scientific">Dyadobacter beijingensis</name>
    <dbReference type="NCBI Taxonomy" id="365489"/>
    <lineage>
        <taxon>Bacteria</taxon>
        <taxon>Pseudomonadati</taxon>
        <taxon>Bacteroidota</taxon>
        <taxon>Cytophagia</taxon>
        <taxon>Cytophagales</taxon>
        <taxon>Spirosomataceae</taxon>
        <taxon>Dyadobacter</taxon>
    </lineage>
</organism>
<evidence type="ECO:0000313" key="2">
    <source>
        <dbReference type="EMBL" id="GGN00830.1"/>
    </source>
</evidence>
<keyword evidence="3" id="KW-1185">Reference proteome</keyword>
<reference evidence="3" key="1">
    <citation type="journal article" date="2019" name="Int. J. Syst. Evol. Microbiol.">
        <title>The Global Catalogue of Microorganisms (GCM) 10K type strain sequencing project: providing services to taxonomists for standard genome sequencing and annotation.</title>
        <authorList>
            <consortium name="The Broad Institute Genomics Platform"/>
            <consortium name="The Broad Institute Genome Sequencing Center for Infectious Disease"/>
            <person name="Wu L."/>
            <person name="Ma J."/>
        </authorList>
    </citation>
    <scope>NUCLEOTIDE SEQUENCE [LARGE SCALE GENOMIC DNA]</scope>
    <source>
        <strain evidence="3">CGMCC 1.6375</strain>
    </source>
</reference>
<evidence type="ECO:0000256" key="1">
    <source>
        <dbReference type="SAM" id="Phobius"/>
    </source>
</evidence>
<protein>
    <submittedName>
        <fullName evidence="2">Uncharacterized protein</fullName>
    </submittedName>
</protein>
<name>A0ABQ2I552_9BACT</name>
<evidence type="ECO:0000313" key="3">
    <source>
        <dbReference type="Proteomes" id="UP000632339"/>
    </source>
</evidence>
<proteinExistence type="predicted"/>
<accession>A0ABQ2I552</accession>
<dbReference type="EMBL" id="BMLI01000002">
    <property type="protein sequence ID" value="GGN00830.1"/>
    <property type="molecule type" value="Genomic_DNA"/>
</dbReference>
<feature type="transmembrane region" description="Helical" evidence="1">
    <location>
        <begin position="12"/>
        <end position="31"/>
    </location>
</feature>
<dbReference type="Proteomes" id="UP000632339">
    <property type="component" value="Unassembled WGS sequence"/>
</dbReference>